<dbReference type="GO" id="GO:0043531">
    <property type="term" value="F:ADP binding"/>
    <property type="evidence" value="ECO:0007669"/>
    <property type="project" value="InterPro"/>
</dbReference>
<organism evidence="4">
    <name type="scientific">Serpula lacrymans var. lacrymans (strain S7.9)</name>
    <name type="common">Dry rot fungus</name>
    <dbReference type="NCBI Taxonomy" id="578457"/>
    <lineage>
        <taxon>Eukaryota</taxon>
        <taxon>Fungi</taxon>
        <taxon>Dikarya</taxon>
        <taxon>Basidiomycota</taxon>
        <taxon>Agaricomycotina</taxon>
        <taxon>Agaricomycetes</taxon>
        <taxon>Agaricomycetidae</taxon>
        <taxon>Boletales</taxon>
        <taxon>Coniophorineae</taxon>
        <taxon>Serpulaceae</taxon>
        <taxon>Serpula</taxon>
    </lineage>
</organism>
<dbReference type="OrthoDB" id="417450at2759"/>
<feature type="domain" description="Ubiquitin-like" evidence="2">
    <location>
        <begin position="1"/>
        <end position="71"/>
    </location>
</feature>
<dbReference type="PRINTS" id="PR00381">
    <property type="entry name" value="KINESINLIGHT"/>
</dbReference>
<accession>F8NUV5</accession>
<dbReference type="Proteomes" id="UP000008064">
    <property type="component" value="Unassembled WGS sequence"/>
</dbReference>
<dbReference type="KEGG" id="sla:SERLADRAFT_414924"/>
<dbReference type="Pfam" id="PF00931">
    <property type="entry name" value="NB-ARC"/>
    <property type="match status" value="1"/>
</dbReference>
<name>F8NUV5_SERL9</name>
<gene>
    <name evidence="3" type="ORF">SERLADRAFT_414924</name>
</gene>
<dbReference type="PROSITE" id="PS50053">
    <property type="entry name" value="UBIQUITIN_2"/>
    <property type="match status" value="1"/>
</dbReference>
<dbReference type="HOGENOM" id="CLU_000288_125_8_1"/>
<dbReference type="SUPFAM" id="SSF52540">
    <property type="entry name" value="P-loop containing nucleoside triphosphate hydrolases"/>
    <property type="match status" value="1"/>
</dbReference>
<dbReference type="SMART" id="SM00028">
    <property type="entry name" value="TPR"/>
    <property type="match status" value="10"/>
</dbReference>
<dbReference type="InterPro" id="IPR011990">
    <property type="entry name" value="TPR-like_helical_dom_sf"/>
</dbReference>
<dbReference type="Pfam" id="PF13424">
    <property type="entry name" value="TPR_12"/>
    <property type="match status" value="5"/>
</dbReference>
<proteinExistence type="predicted"/>
<dbReference type="InterPro" id="IPR003103">
    <property type="entry name" value="BAG_domain"/>
</dbReference>
<dbReference type="Pfam" id="PF02179">
    <property type="entry name" value="BAG"/>
    <property type="match status" value="1"/>
</dbReference>
<dbReference type="Gene3D" id="3.10.20.90">
    <property type="entry name" value="Phosphatidylinositol 3-kinase Catalytic Subunit, Chain A, domain 1"/>
    <property type="match status" value="1"/>
</dbReference>
<dbReference type="GeneID" id="18813330"/>
<dbReference type="Pfam" id="PF13374">
    <property type="entry name" value="TPR_10"/>
    <property type="match status" value="1"/>
</dbReference>
<dbReference type="RefSeq" id="XP_007318181.1">
    <property type="nucleotide sequence ID" value="XM_007318119.1"/>
</dbReference>
<evidence type="ECO:0000313" key="3">
    <source>
        <dbReference type="EMBL" id="EGO26059.1"/>
    </source>
</evidence>
<evidence type="ECO:0000256" key="1">
    <source>
        <dbReference type="SAM" id="MobiDB-lite"/>
    </source>
</evidence>
<dbReference type="InterPro" id="IPR000626">
    <property type="entry name" value="Ubiquitin-like_dom"/>
</dbReference>
<dbReference type="InterPro" id="IPR019734">
    <property type="entry name" value="TPR_rpt"/>
</dbReference>
<dbReference type="SUPFAM" id="SSF63491">
    <property type="entry name" value="BAG domain"/>
    <property type="match status" value="1"/>
</dbReference>
<dbReference type="GO" id="GO:0051087">
    <property type="term" value="F:protein-folding chaperone binding"/>
    <property type="evidence" value="ECO:0007669"/>
    <property type="project" value="InterPro"/>
</dbReference>
<dbReference type="InterPro" id="IPR002182">
    <property type="entry name" value="NB-ARC"/>
</dbReference>
<dbReference type="EMBL" id="GL945433">
    <property type="protein sequence ID" value="EGO26059.1"/>
    <property type="molecule type" value="Genomic_DNA"/>
</dbReference>
<dbReference type="Gene3D" id="3.40.50.300">
    <property type="entry name" value="P-loop containing nucleotide triphosphate hydrolases"/>
    <property type="match status" value="1"/>
</dbReference>
<evidence type="ECO:0000259" key="2">
    <source>
        <dbReference type="PROSITE" id="PS50053"/>
    </source>
</evidence>
<dbReference type="InterPro" id="IPR053137">
    <property type="entry name" value="NLR-like"/>
</dbReference>
<dbReference type="Gene3D" id="1.20.58.120">
    <property type="entry name" value="BAG domain"/>
    <property type="match status" value="1"/>
</dbReference>
<dbReference type="InterPro" id="IPR027417">
    <property type="entry name" value="P-loop_NTPase"/>
</dbReference>
<dbReference type="PANTHER" id="PTHR46082">
    <property type="entry name" value="ATP/GTP-BINDING PROTEIN-RELATED"/>
    <property type="match status" value="1"/>
</dbReference>
<dbReference type="InterPro" id="IPR036533">
    <property type="entry name" value="BAG_dom_sf"/>
</dbReference>
<feature type="region of interest" description="Disordered" evidence="1">
    <location>
        <begin position="74"/>
        <end position="99"/>
    </location>
</feature>
<evidence type="ECO:0000313" key="4">
    <source>
        <dbReference type="Proteomes" id="UP000008064"/>
    </source>
</evidence>
<dbReference type="Gene3D" id="1.25.40.10">
    <property type="entry name" value="Tetratricopeptide repeat domain"/>
    <property type="match status" value="3"/>
</dbReference>
<dbReference type="InterPro" id="IPR029071">
    <property type="entry name" value="Ubiquitin-like_domsf"/>
</dbReference>
<dbReference type="SUPFAM" id="SSF48452">
    <property type="entry name" value="TPR-like"/>
    <property type="match status" value="1"/>
</dbReference>
<reference evidence="4" key="1">
    <citation type="journal article" date="2011" name="Science">
        <title>The plant cell wall-decomposing machinery underlies the functional diversity of forest fungi.</title>
        <authorList>
            <person name="Eastwood D.C."/>
            <person name="Floudas D."/>
            <person name="Binder M."/>
            <person name="Majcherczyk A."/>
            <person name="Schneider P."/>
            <person name="Aerts A."/>
            <person name="Asiegbu F.O."/>
            <person name="Baker S.E."/>
            <person name="Barry K."/>
            <person name="Bendiksby M."/>
            <person name="Blumentritt M."/>
            <person name="Coutinho P.M."/>
            <person name="Cullen D."/>
            <person name="de Vries R.P."/>
            <person name="Gathman A."/>
            <person name="Goodell B."/>
            <person name="Henrissat B."/>
            <person name="Ihrmark K."/>
            <person name="Kauserud H."/>
            <person name="Kohler A."/>
            <person name="LaButti K."/>
            <person name="Lapidus A."/>
            <person name="Lavin J.L."/>
            <person name="Lee Y.-H."/>
            <person name="Lindquist E."/>
            <person name="Lilly W."/>
            <person name="Lucas S."/>
            <person name="Morin E."/>
            <person name="Murat C."/>
            <person name="Oguiza J.A."/>
            <person name="Park J."/>
            <person name="Pisabarro A.G."/>
            <person name="Riley R."/>
            <person name="Rosling A."/>
            <person name="Salamov A."/>
            <person name="Schmidt O."/>
            <person name="Schmutz J."/>
            <person name="Skrede I."/>
            <person name="Stenlid J."/>
            <person name="Wiebenga A."/>
            <person name="Xie X."/>
            <person name="Kuees U."/>
            <person name="Hibbett D.S."/>
            <person name="Hoffmeister D."/>
            <person name="Hoegberg N."/>
            <person name="Martin F."/>
            <person name="Grigoriev I.V."/>
            <person name="Watkinson S.C."/>
        </authorList>
    </citation>
    <scope>NUCLEOTIDE SEQUENCE [LARGE SCALE GENOMIC DNA]</scope>
    <source>
        <strain evidence="4">S7.9</strain>
    </source>
</reference>
<protein>
    <recommendedName>
        <fullName evidence="2">Ubiquitin-like domain-containing protein</fullName>
    </recommendedName>
</protein>
<dbReference type="PANTHER" id="PTHR46082:SF6">
    <property type="entry name" value="AAA+ ATPASE DOMAIN-CONTAINING PROTEIN-RELATED"/>
    <property type="match status" value="1"/>
</dbReference>
<sequence>MSILVKWGRERLHVPLPPPHTKLALLRHSLAEYTQLPEHAFKLVHAGAVMKDDSAPISSYSIRQNSTIAIIGGSDLPPHNRPSAIPKKQPEPKTEQGTISQIRSELDKVRNTLVPSVDIFLFAIQNDVIVWPPQNGSAPSNTALAPLPPLQTPTLEHTRLAELLLQSLLRLDAITADGSWTDARLERKGAVKECRQRPSPIELYNIRSSMQFFVLITSQDRYRSSRTMVLAGTTPIRANGARDLSMFNVCQSESRNSQGHGPSVDIASALLAWENNPGPSTGFFNQAQNPIISGSNLVDIGGTMNTTTIITNMNNPTGALPKDQAGVPRFTNAPVDLLSPNFMGRDKELEQLRKLFDASELKGDVPIRCVVHGMPGLGKTQLALQYCNSEYVKKRFSHVFWMSSTTTDKLQAEFEKLFGVVCHSNGGNIKSDDKFVAVRRWLEQSGPAMWLMVFDNVAKETLDFYREYIPRTNAQGRILYTTRTWDVANLVVNAAGKVHHTIALRVLDAQDAAKLFLADATMDVADTSVAVMETAKQLTSSLGQLPLAIVQAASFKRNSPQSIEQILSLLKIPASKLAASIVVEWENDLSVYEQKSVSAVFSSLWDRLNDSDPVAGHFLKLLSFFDPESIELKIISDGAQKLLTSESQPVIAVSSTGLGNRPAQTKLRLVNKLLKKLHVKGKQRIVPSGSGSNTTDTLTPPKSSITSSLISVMSTPTELWKAVKLLRSMSLVDRHGSDGAVLRIHDLVSFMTREMTKKNDNWAELFDCAVKFIGYVRNDIKDDWSPLCWSEWDRIASHVRSLVLLDNGLQERNMTLVRAATGMASYMSSKGRFNEAMAMFDQMMRIQEIRLGHNHPSTLTTMDSLASVYLSQGKYNEAEALYGRVLASREMVLGAAHPSTLATMDKIASVYHGQGKYNEAEALYGRVLTSKEMVLGAEHPSTLITVNNLASVYQWQGKYDEAEALYGKVLASREMVLGAEHPYTLTTMHDIALVYNMQGKYNEAEALYERVLASREMVLGAEHLYTLATMHNLALVYLNQGKYNEAEALYGRVMASREMVLGAENPDTLTTMTNLASVYHRQGKYNEAEELYGRVLPSEEMVLGAEHPDTLTTMNNLASVYCSQGKYNEAEALYGRVMASEEMVLGAEHPYTLTTMGNLALVYGRQGKYNEAEALYGRVLTSKEMVLGAEHPSTLITVNNLASVYQWQGKYDKAEALYGRVLASREMVLGAEHPDTLATMGNLALVYDRQGKYNEAEALYWRVLASEEMVLGTEHPEMGNHA</sequence>
<dbReference type="SUPFAM" id="SSF54236">
    <property type="entry name" value="Ubiquitin-like"/>
    <property type="match status" value="1"/>
</dbReference>